<dbReference type="EMBL" id="CAWUPB010000851">
    <property type="protein sequence ID" value="CAK7327096.1"/>
    <property type="molecule type" value="Genomic_DNA"/>
</dbReference>
<dbReference type="Proteomes" id="UP001314170">
    <property type="component" value="Unassembled WGS sequence"/>
</dbReference>
<sequence length="55" mass="5760">AGSFERTSQVAKPFVSDPLFEPTPHPPINTSLLCLPSHTQAEVNKLVGSGAQNGS</sequence>
<proteinExistence type="predicted"/>
<feature type="compositionally biased region" description="Polar residues" evidence="1">
    <location>
        <begin position="1"/>
        <end position="10"/>
    </location>
</feature>
<evidence type="ECO:0000313" key="2">
    <source>
        <dbReference type="EMBL" id="CAK7327096.1"/>
    </source>
</evidence>
<feature type="region of interest" description="Disordered" evidence="1">
    <location>
        <begin position="1"/>
        <end position="32"/>
    </location>
</feature>
<evidence type="ECO:0000256" key="1">
    <source>
        <dbReference type="SAM" id="MobiDB-lite"/>
    </source>
</evidence>
<comment type="caution">
    <text evidence="2">The sequence shown here is derived from an EMBL/GenBank/DDBJ whole genome shotgun (WGS) entry which is preliminary data.</text>
</comment>
<keyword evidence="3" id="KW-1185">Reference proteome</keyword>
<feature type="non-terminal residue" evidence="2">
    <location>
        <position position="1"/>
    </location>
</feature>
<organism evidence="2 3">
    <name type="scientific">Dovyalis caffra</name>
    <dbReference type="NCBI Taxonomy" id="77055"/>
    <lineage>
        <taxon>Eukaryota</taxon>
        <taxon>Viridiplantae</taxon>
        <taxon>Streptophyta</taxon>
        <taxon>Embryophyta</taxon>
        <taxon>Tracheophyta</taxon>
        <taxon>Spermatophyta</taxon>
        <taxon>Magnoliopsida</taxon>
        <taxon>eudicotyledons</taxon>
        <taxon>Gunneridae</taxon>
        <taxon>Pentapetalae</taxon>
        <taxon>rosids</taxon>
        <taxon>fabids</taxon>
        <taxon>Malpighiales</taxon>
        <taxon>Salicaceae</taxon>
        <taxon>Flacourtieae</taxon>
        <taxon>Dovyalis</taxon>
    </lineage>
</organism>
<dbReference type="AlphaFoldDB" id="A0AAV1R457"/>
<name>A0AAV1R457_9ROSI</name>
<evidence type="ECO:0000313" key="3">
    <source>
        <dbReference type="Proteomes" id="UP001314170"/>
    </source>
</evidence>
<protein>
    <submittedName>
        <fullName evidence="2">Uncharacterized protein</fullName>
    </submittedName>
</protein>
<accession>A0AAV1R457</accession>
<reference evidence="2 3" key="1">
    <citation type="submission" date="2024-01" db="EMBL/GenBank/DDBJ databases">
        <authorList>
            <person name="Waweru B."/>
        </authorList>
    </citation>
    <scope>NUCLEOTIDE SEQUENCE [LARGE SCALE GENOMIC DNA]</scope>
</reference>
<gene>
    <name evidence="2" type="ORF">DCAF_LOCUS4803</name>
</gene>